<dbReference type="RefSeq" id="XP_031575547.1">
    <property type="nucleotide sequence ID" value="XM_031724070.1"/>
</dbReference>
<dbReference type="KEGG" id="bgh:BDBG_16034"/>
<protein>
    <submittedName>
        <fullName evidence="2">Uncharacterized protein</fullName>
    </submittedName>
</protein>
<feature type="transmembrane region" description="Helical" evidence="1">
    <location>
        <begin position="147"/>
        <end position="166"/>
    </location>
</feature>
<dbReference type="GeneID" id="42528294"/>
<keyword evidence="1" id="KW-1133">Transmembrane helix</keyword>
<keyword evidence="1" id="KW-0812">Transmembrane</keyword>
<accession>A0A179U9N6</accession>
<dbReference type="EMBL" id="GG657448">
    <property type="protein sequence ID" value="OAT03262.1"/>
    <property type="molecule type" value="Genomic_DNA"/>
</dbReference>
<feature type="non-terminal residue" evidence="2">
    <location>
        <position position="1"/>
    </location>
</feature>
<dbReference type="AlphaFoldDB" id="A0A179U9N6"/>
<keyword evidence="3" id="KW-1185">Reference proteome</keyword>
<gene>
    <name evidence="2" type="ORF">BDBG_16034</name>
</gene>
<name>A0A179U9N6_BLAGS</name>
<evidence type="ECO:0000313" key="2">
    <source>
        <dbReference type="EMBL" id="OAT03262.1"/>
    </source>
</evidence>
<reference evidence="3" key="1">
    <citation type="journal article" date="2015" name="PLoS Genet.">
        <title>The dynamic genome and transcriptome of the human fungal pathogen Blastomyces and close relative Emmonsia.</title>
        <authorList>
            <person name="Munoz J.F."/>
            <person name="Gauthier G.M."/>
            <person name="Desjardins C.A."/>
            <person name="Gallo J.E."/>
            <person name="Holder J."/>
            <person name="Sullivan T.D."/>
            <person name="Marty A.J."/>
            <person name="Carmen J.C."/>
            <person name="Chen Z."/>
            <person name="Ding L."/>
            <person name="Gujja S."/>
            <person name="Magrini V."/>
            <person name="Misas E."/>
            <person name="Mitreva M."/>
            <person name="Priest M."/>
            <person name="Saif S."/>
            <person name="Whiston E.A."/>
            <person name="Young S."/>
            <person name="Zeng Q."/>
            <person name="Goldman W.E."/>
            <person name="Mardis E.R."/>
            <person name="Taylor J.W."/>
            <person name="McEwen J.G."/>
            <person name="Clay O.K."/>
            <person name="Klein B.S."/>
            <person name="Cuomo C.A."/>
        </authorList>
    </citation>
    <scope>NUCLEOTIDE SEQUENCE [LARGE SCALE GENOMIC DNA]</scope>
    <source>
        <strain evidence="3">SLH14081</strain>
    </source>
</reference>
<proteinExistence type="predicted"/>
<organism evidence="2 3">
    <name type="scientific">Blastomyces gilchristii (strain SLH14081)</name>
    <name type="common">Blastomyces dermatitidis</name>
    <dbReference type="NCBI Taxonomy" id="559298"/>
    <lineage>
        <taxon>Eukaryota</taxon>
        <taxon>Fungi</taxon>
        <taxon>Dikarya</taxon>
        <taxon>Ascomycota</taxon>
        <taxon>Pezizomycotina</taxon>
        <taxon>Eurotiomycetes</taxon>
        <taxon>Eurotiomycetidae</taxon>
        <taxon>Onygenales</taxon>
        <taxon>Ajellomycetaceae</taxon>
        <taxon>Blastomyces</taxon>
    </lineage>
</organism>
<dbReference type="VEuPathDB" id="FungiDB:BDBG_16034"/>
<evidence type="ECO:0000256" key="1">
    <source>
        <dbReference type="SAM" id="Phobius"/>
    </source>
</evidence>
<dbReference type="Proteomes" id="UP000002038">
    <property type="component" value="Unassembled WGS sequence"/>
</dbReference>
<sequence>YIIMNDISSSSSHMLLTVFLHNADMFIFIHVKSSCIDRSVSADNSELNVESLIENLKNTIMKKLSVLCVAESLMSLSALSVSFSATFPSQSPTPAPVSDSPTSAISVPVSGSPASATPALSSSITSAFIISSPHFKKMLYRLDELHFSAYILLFFLLISRTIYYICVFRNRNTDVILFYICEHET</sequence>
<evidence type="ECO:0000313" key="3">
    <source>
        <dbReference type="Proteomes" id="UP000002038"/>
    </source>
</evidence>
<feature type="non-terminal residue" evidence="2">
    <location>
        <position position="185"/>
    </location>
</feature>
<keyword evidence="1" id="KW-0472">Membrane</keyword>